<evidence type="ECO:0000313" key="5">
    <source>
        <dbReference type="Proteomes" id="UP001276854"/>
    </source>
</evidence>
<dbReference type="SUPFAM" id="SSF50182">
    <property type="entry name" value="Sm-like ribonucleoproteins"/>
    <property type="match status" value="1"/>
</dbReference>
<dbReference type="EMBL" id="JAWONS010000187">
    <property type="protein sequence ID" value="MDW2798364.1"/>
    <property type="molecule type" value="Genomic_DNA"/>
</dbReference>
<evidence type="ECO:0000256" key="2">
    <source>
        <dbReference type="ARBA" id="ARBA00023016"/>
    </source>
</evidence>
<dbReference type="Gene3D" id="2.30.30.100">
    <property type="match status" value="1"/>
</dbReference>
<evidence type="ECO:0000259" key="3">
    <source>
        <dbReference type="PROSITE" id="PS52002"/>
    </source>
</evidence>
<dbReference type="Proteomes" id="UP001276854">
    <property type="component" value="Unassembled WGS sequence"/>
</dbReference>
<dbReference type="InterPro" id="IPR005001">
    <property type="entry name" value="Hfq"/>
</dbReference>
<dbReference type="PANTHER" id="PTHR34772:SF1">
    <property type="entry name" value="RNA-BINDING PROTEIN HFQ"/>
    <property type="match status" value="1"/>
</dbReference>
<feature type="domain" description="Sm" evidence="3">
    <location>
        <begin position="3"/>
        <end position="63"/>
    </location>
</feature>
<dbReference type="CDD" id="cd01716">
    <property type="entry name" value="Hfq"/>
    <property type="match status" value="1"/>
</dbReference>
<dbReference type="RefSeq" id="WP_318064606.1">
    <property type="nucleotide sequence ID" value="NZ_JAWONS010000187.1"/>
</dbReference>
<dbReference type="PANTHER" id="PTHR34772">
    <property type="entry name" value="RNA-BINDING PROTEIN HFQ"/>
    <property type="match status" value="1"/>
</dbReference>
<protein>
    <submittedName>
        <fullName evidence="4">RNA chaperone Hfq</fullName>
    </submittedName>
</protein>
<reference evidence="4 5" key="1">
    <citation type="submission" date="2023-10" db="EMBL/GenBank/DDBJ databases">
        <title>A novel Glycoside Hydrolase 43-Like Enzyme from Clostrdium boliviensis is an Endo-xylanase, and a Candidate for Xylooligosaccharides Production from Different Xylan Substrates.</title>
        <authorList>
            <person name="Alvarez M.T."/>
            <person name="Rocabado-Villegas L.R."/>
            <person name="Salas-Veizaga D.M."/>
            <person name="Linares-Pasten J.A."/>
            <person name="Gudmundsdottir E.E."/>
            <person name="Hreggvidsson G.O."/>
            <person name="Adlercreutz P."/>
            <person name="Nordberg Karlsson E."/>
        </authorList>
    </citation>
    <scope>NUCLEOTIDE SEQUENCE [LARGE SCALE GENOMIC DNA]</scope>
    <source>
        <strain evidence="4 5">E-1</strain>
    </source>
</reference>
<evidence type="ECO:0000313" key="4">
    <source>
        <dbReference type="EMBL" id="MDW2798364.1"/>
    </source>
</evidence>
<dbReference type="InterPro" id="IPR010920">
    <property type="entry name" value="LSM_dom_sf"/>
</dbReference>
<sequence length="69" mass="7948">MQDPQLNKLRKRRVPVTIFMTNGARVKGIIQGFDRFTITLEHQGKQQSLFKHAVSTVIASKYKNDHKVP</sequence>
<accession>A0ABU4GL83</accession>
<keyword evidence="5" id="KW-1185">Reference proteome</keyword>
<evidence type="ECO:0000256" key="1">
    <source>
        <dbReference type="ARBA" id="ARBA00022884"/>
    </source>
</evidence>
<keyword evidence="1" id="KW-0694">RNA-binding</keyword>
<name>A0ABU4GL83_9CLOT</name>
<comment type="caution">
    <text evidence="4">The sequence shown here is derived from an EMBL/GenBank/DDBJ whole genome shotgun (WGS) entry which is preliminary data.</text>
</comment>
<dbReference type="InterPro" id="IPR047575">
    <property type="entry name" value="Sm"/>
</dbReference>
<dbReference type="Pfam" id="PF17209">
    <property type="entry name" value="Hfq"/>
    <property type="match status" value="1"/>
</dbReference>
<organism evidence="4 5">
    <name type="scientific">Clostridium boliviensis</name>
    <dbReference type="NCBI Taxonomy" id="318465"/>
    <lineage>
        <taxon>Bacteria</taxon>
        <taxon>Bacillati</taxon>
        <taxon>Bacillota</taxon>
        <taxon>Clostridia</taxon>
        <taxon>Eubacteriales</taxon>
        <taxon>Clostridiaceae</taxon>
        <taxon>Clostridium</taxon>
    </lineage>
</organism>
<proteinExistence type="predicted"/>
<dbReference type="PROSITE" id="PS52002">
    <property type="entry name" value="SM"/>
    <property type="match status" value="1"/>
</dbReference>
<dbReference type="NCBIfam" id="TIGR02383">
    <property type="entry name" value="Hfq"/>
    <property type="match status" value="1"/>
</dbReference>
<gene>
    <name evidence="4" type="primary">hfq</name>
    <name evidence="4" type="ORF">RZO55_12340</name>
</gene>
<keyword evidence="2" id="KW-0346">Stress response</keyword>